<dbReference type="AlphaFoldDB" id="A0A240U1Z6"/>
<keyword evidence="6" id="KW-1185">Reference proteome</keyword>
<dbReference type="InterPro" id="IPR058036">
    <property type="entry name" value="BREX_BrxC_4th"/>
</dbReference>
<reference evidence="5 6" key="1">
    <citation type="submission" date="2017-05" db="EMBL/GenBank/DDBJ databases">
        <title>Polyphasic characterization of four soil-derived phenanthrene-degrading Acidovorax strains and proposal of Acidovorax phenanthrenivorans sp. nov.</title>
        <authorList>
            <person name="Singleton D.R."/>
            <person name="Lee J."/>
            <person name="Dickey A.N."/>
            <person name="Stroud A."/>
            <person name="Scholl E.H."/>
            <person name="Wright F.A."/>
            <person name="Aitken M.D."/>
        </authorList>
    </citation>
    <scope>NUCLEOTIDE SEQUENCE [LARGE SCALE GENOMIC DNA]</scope>
    <source>
        <strain evidence="5">NA3</strain>
    </source>
</reference>
<feature type="region of interest" description="Disordered" evidence="1">
    <location>
        <begin position="1137"/>
        <end position="1166"/>
    </location>
</feature>
<dbReference type="RefSeq" id="WP_094097616.1">
    <property type="nucleotide sequence ID" value="NZ_CP021361.1"/>
</dbReference>
<dbReference type="EMBL" id="CP021361">
    <property type="protein sequence ID" value="ART51380.1"/>
    <property type="molecule type" value="Genomic_DNA"/>
</dbReference>
<protein>
    <submittedName>
        <fullName evidence="5">ATPase</fullName>
    </submittedName>
</protein>
<dbReference type="InterPro" id="IPR058038">
    <property type="entry name" value="BREX_BrxC_wHTH"/>
</dbReference>
<feature type="compositionally biased region" description="Polar residues" evidence="1">
    <location>
        <begin position="1146"/>
        <end position="1159"/>
    </location>
</feature>
<evidence type="ECO:0000259" key="3">
    <source>
        <dbReference type="Pfam" id="PF25792"/>
    </source>
</evidence>
<dbReference type="Pfam" id="PF25796">
    <property type="entry name" value="BREX_BrxC_4th"/>
    <property type="match status" value="1"/>
</dbReference>
<sequence>MIIRDLFQKPIDRPINGVIKADQMDAASVWQELEEYVVTKQISEYLRRFFDAYLAAIDRPHDAAITDRMGVWVSGFFGSGKSHFIKILSYLLENLQAQNPETGEKRSAAQFFDHHKIKDAMLQADIQRAVQGTADVILFNIDAKADSKTDRDAILQVFLRVFNEKLGYSGDAPHIADMERHLVSKGALDVFKAAFAASNGSTWEQERDAVDFLRDDIVVALAQALKMTSESAGQWFDRARDDFRINIESFAKVVNDYLATKPANHKVIFLVDEVGQFIGANSQLMLSLQTITEQLGTQCKGRAWVIVTSQEDIDAAIGEANKAKSQDFSKIQGRFHTRLSLASSNTDEVIGERLLSKTEAAHVLLRDAFAGKGDVINNQLSFVGNAVSLRGYKDAAEFVACYPFAPYQFTLLQKIFETIRKVGATGKHLSRGERSLLDAFQSAAVRNAPKGIDVLVPLYDFYPSIESFIDGMAKRSIDEAPLNPALQPYDSQLLKAMFLIRYIPDIVKPNIDNLATLCIDQIDADKLALKRQIQESLARLEQQRLVSRNGDQWFFLTNEERDVAREIGHVDVSTAEKSRLLAEIVFDEILGSQTKVRHRDTKSDYEFNRLLDGAPWRQASHALSFEVLTPLGDDYDKLHSAKCILRSSEGAGRALVRLAEGDRLDIELATYQQIEKYIVSPKADQATPSLKRILADRKDENRERRQRLVHQLSELITAGDFYALGQPVQIKASSPATVLDELLNYLITNTYSKLPYLKVRQADPIAEIKAVLSAGDLAQHALALNGEAGNPLAVQELRDYLQLAASQSRVLLSDVVDRFAGIPWGWKPEWETVLLVARLFMAGEIKLMLEGSDLDPASAADPLTKSARFKQVSILKRKTADATTLRRARELYKDLFSQLGREDEDSLVAEYRTRLGDWQSDLKSYALTAATPHHPGKPTIDAALARIGQQLAIRDSFAFIEALLSAKDDWQDAADDIHDLVNFYKTQITAWRKLLAALSQFADNREALNKVPQAATALAELTQIRDNPQPYALVNRIEPLVATVASVNEQLAQEKREKALLSIDEKLAVVQKQLNATAAATPELSNKALKPLQDLKARIAGLTGIAQILYLQSQGGDAMDEAITLIEAAVAAAAAKPTTPRVASPGDTTQPLQTGQPNALVSPAPAPKTTRVVRAAEFSNQPYLETEAEVDAYLTRLKSELLAVVRAGQKARVQ</sequence>
<dbReference type="Proteomes" id="UP000194432">
    <property type="component" value="Chromosome 1"/>
</dbReference>
<dbReference type="Pfam" id="PF25792">
    <property type="entry name" value="BREX_BrxC_helical"/>
    <property type="match status" value="1"/>
</dbReference>
<dbReference type="KEGG" id="acin:CBP34_06470"/>
<evidence type="ECO:0000259" key="4">
    <source>
        <dbReference type="Pfam" id="PF25796"/>
    </source>
</evidence>
<evidence type="ECO:0000313" key="5">
    <source>
        <dbReference type="EMBL" id="ART51380.1"/>
    </source>
</evidence>
<proteinExistence type="predicted"/>
<dbReference type="Pfam" id="PF25791">
    <property type="entry name" value="WHD_BREX_BrxC"/>
    <property type="match status" value="1"/>
</dbReference>
<dbReference type="InterPro" id="IPR058037">
    <property type="entry name" value="BREX_BrxC_helical"/>
</dbReference>
<dbReference type="SUPFAM" id="SSF52540">
    <property type="entry name" value="P-loop containing nucleoside triphosphate hydrolases"/>
    <property type="match status" value="1"/>
</dbReference>
<feature type="domain" description="Probable ATP-binding protein BrxC alpha-helical" evidence="3">
    <location>
        <begin position="885"/>
        <end position="1005"/>
    </location>
</feature>
<dbReference type="InterPro" id="IPR027417">
    <property type="entry name" value="P-loop_NTPase"/>
</dbReference>
<feature type="domain" description="Probable ATP-binding protein BrxC winged helix-turn-helix" evidence="2">
    <location>
        <begin position="753"/>
        <end position="878"/>
    </location>
</feature>
<gene>
    <name evidence="5" type="ORF">CBP34_06470</name>
</gene>
<evidence type="ECO:0000313" key="6">
    <source>
        <dbReference type="Proteomes" id="UP000194432"/>
    </source>
</evidence>
<evidence type="ECO:0000256" key="1">
    <source>
        <dbReference type="SAM" id="MobiDB-lite"/>
    </source>
</evidence>
<evidence type="ECO:0000259" key="2">
    <source>
        <dbReference type="Pfam" id="PF25791"/>
    </source>
</evidence>
<dbReference type="NCBIfam" id="NF033441">
    <property type="entry name" value="BREX_BrxC"/>
    <property type="match status" value="1"/>
</dbReference>
<name>A0A240U1Z6_9BURK</name>
<organism evidence="5 6">
    <name type="scientific">Acidovorax carolinensis</name>
    <dbReference type="NCBI Taxonomy" id="553814"/>
    <lineage>
        <taxon>Bacteria</taxon>
        <taxon>Pseudomonadati</taxon>
        <taxon>Pseudomonadota</taxon>
        <taxon>Betaproteobacteria</taxon>
        <taxon>Burkholderiales</taxon>
        <taxon>Comamonadaceae</taxon>
        <taxon>Acidovorax</taxon>
    </lineage>
</organism>
<dbReference type="InterPro" id="IPR047679">
    <property type="entry name" value="BREX_BrxC"/>
</dbReference>
<feature type="domain" description="Probable ATP-binding protein BrxC 4th six-stranded beta-sheet" evidence="4">
    <location>
        <begin position="570"/>
        <end position="746"/>
    </location>
</feature>
<accession>A0A240U1Z6</accession>